<protein>
    <recommendedName>
        <fullName evidence="3">tyrosine--tRNA ligase</fullName>
        <ecNumber evidence="3">6.1.1.1</ecNumber>
    </recommendedName>
    <alternativeName>
        <fullName evidence="9">Tyrosyl-tRNA synthetase</fullName>
    </alternativeName>
</protein>
<reference evidence="12" key="1">
    <citation type="submission" date="2018-08" db="EMBL/GenBank/DDBJ databases">
        <authorList>
            <person name="Rossello M."/>
        </authorList>
    </citation>
    <scope>NUCLEOTIDE SEQUENCE [LARGE SCALE GENOMIC DNA]</scope>
    <source>
        <strain evidence="12">cv. Chinese Spring</strain>
    </source>
</reference>
<evidence type="ECO:0000313" key="13">
    <source>
        <dbReference type="Proteomes" id="UP000019116"/>
    </source>
</evidence>
<comment type="catalytic activity">
    <reaction evidence="10">
        <text>tRNA(Tyr) + L-tyrosine + ATP = L-tyrosyl-tRNA(Tyr) + AMP + diphosphate + H(+)</text>
        <dbReference type="Rhea" id="RHEA:10220"/>
        <dbReference type="Rhea" id="RHEA-COMP:9706"/>
        <dbReference type="Rhea" id="RHEA-COMP:9707"/>
        <dbReference type="ChEBI" id="CHEBI:15378"/>
        <dbReference type="ChEBI" id="CHEBI:30616"/>
        <dbReference type="ChEBI" id="CHEBI:33019"/>
        <dbReference type="ChEBI" id="CHEBI:58315"/>
        <dbReference type="ChEBI" id="CHEBI:78442"/>
        <dbReference type="ChEBI" id="CHEBI:78536"/>
        <dbReference type="ChEBI" id="CHEBI:456215"/>
        <dbReference type="EC" id="6.1.1.1"/>
    </reaction>
</comment>
<keyword evidence="5 11" id="KW-0547">Nucleotide-binding</keyword>
<evidence type="ECO:0000256" key="1">
    <source>
        <dbReference type="ARBA" id="ARBA00002025"/>
    </source>
</evidence>
<dbReference type="Gramene" id="TraesWEE_scaffold_092379_01G000100.1">
    <property type="protein sequence ID" value="TraesWEE_scaffold_092379_01G000100.1"/>
    <property type="gene ID" value="TraesWEE_scaffold_092379_01G000100"/>
</dbReference>
<evidence type="ECO:0000256" key="4">
    <source>
        <dbReference type="ARBA" id="ARBA00022598"/>
    </source>
</evidence>
<dbReference type="PANTHER" id="PTHR46264">
    <property type="entry name" value="TYROSINE-TRNA LIGASE"/>
    <property type="match status" value="1"/>
</dbReference>
<dbReference type="Gramene" id="TraesLDM7D03G04304760.1">
    <property type="protein sequence ID" value="TraesLDM7D03G04304760.1.CDS1"/>
    <property type="gene ID" value="TraesLDM7D03G04304760"/>
</dbReference>
<dbReference type="InterPro" id="IPR023617">
    <property type="entry name" value="Tyr-tRNA-ligase_arc/euk-type"/>
</dbReference>
<dbReference type="PIRSF" id="PIRSF006588">
    <property type="entry name" value="TyrRS_arch_euk"/>
    <property type="match status" value="1"/>
</dbReference>
<name>A0A3B6T936_WHEAT</name>
<dbReference type="EnsemblPlants" id="TraesCS7D02G081600.1">
    <property type="protein sequence ID" value="TraesCS7D02G081600.1.cds1"/>
    <property type="gene ID" value="TraesCS7D02G081600"/>
</dbReference>
<keyword evidence="4 11" id="KW-0436">Ligase</keyword>
<dbReference type="InterPro" id="IPR050489">
    <property type="entry name" value="Tyr-tRNA_synthase"/>
</dbReference>
<accession>A0A3B6T936</accession>
<evidence type="ECO:0000313" key="12">
    <source>
        <dbReference type="EnsemblPlants" id="TraesCS7D02G081600.1.cds1"/>
    </source>
</evidence>
<dbReference type="Gramene" id="TraesKAR7D01G0037730.1">
    <property type="protein sequence ID" value="cds.TraesKAR7D01G0037730.1"/>
    <property type="gene ID" value="TraesKAR7D01G0037730"/>
</dbReference>
<dbReference type="Gramene" id="TraesPARA_EIv1.0_2522910.1">
    <property type="protein sequence ID" value="TraesPARA_EIv1.0_2522910.1.CDS1"/>
    <property type="gene ID" value="TraesPARA_EIv1.0_2522910"/>
</dbReference>
<dbReference type="STRING" id="4565.A0A3B6T936"/>
<reference evidence="12" key="2">
    <citation type="submission" date="2018-10" db="UniProtKB">
        <authorList>
            <consortium name="EnsemblPlants"/>
        </authorList>
    </citation>
    <scope>IDENTIFICATION</scope>
</reference>
<evidence type="ECO:0000256" key="6">
    <source>
        <dbReference type="ARBA" id="ARBA00022840"/>
    </source>
</evidence>
<proteinExistence type="inferred from homology"/>
<dbReference type="SMR" id="A0A3B6T936"/>
<evidence type="ECO:0000256" key="2">
    <source>
        <dbReference type="ARBA" id="ARBA00005594"/>
    </source>
</evidence>
<dbReference type="Gramene" id="TraesCS7D02G081600.1">
    <property type="protein sequence ID" value="TraesCS7D02G081600.1.cds1"/>
    <property type="gene ID" value="TraesCS7D02G081600"/>
</dbReference>
<dbReference type="InterPro" id="IPR002305">
    <property type="entry name" value="aa-tRNA-synth_Ic"/>
</dbReference>
<dbReference type="GO" id="GO:0005524">
    <property type="term" value="F:ATP binding"/>
    <property type="evidence" value="ECO:0007669"/>
    <property type="project" value="UniProtKB-KW"/>
</dbReference>
<dbReference type="Proteomes" id="UP000019116">
    <property type="component" value="Chromosome 7D"/>
</dbReference>
<evidence type="ECO:0000256" key="8">
    <source>
        <dbReference type="ARBA" id="ARBA00023146"/>
    </source>
</evidence>
<evidence type="ECO:0000256" key="7">
    <source>
        <dbReference type="ARBA" id="ARBA00022917"/>
    </source>
</evidence>
<dbReference type="GO" id="GO:0004831">
    <property type="term" value="F:tyrosine-tRNA ligase activity"/>
    <property type="evidence" value="ECO:0000318"/>
    <property type="project" value="GO_Central"/>
</dbReference>
<dbReference type="Gene3D" id="3.40.50.620">
    <property type="entry name" value="HUPs"/>
    <property type="match status" value="2"/>
</dbReference>
<comment type="function">
    <text evidence="1">Catalyzes the attachment of tyrosine to tRNA(Tyr) in a two-step reaction: tyrosine is first activated by ATP to form Tyr-AMP and then transferred to the acceptor end of tRNA(Tyr).</text>
</comment>
<sequence>MDNSVEATISTTGNAVEMSLDERFATMRSIGLGSIDEEEELRVLLEKKVAPIYYVWCDPLPSVHIAQGIMMVLNVNKMVKAGCRVKILIADWFAHIHNRFGGDMSDIRTIGCYMIEVWKEAGLELNEVEFMWLSDEINHRPHEYWMLVMDVARNNTLGRMIRCWDKTFEYALVLYGMPADPYDRPDVVAPMIFEPCMQCAAVLLPKADIWLLSMDHDDDLEEVRELTREYCKDMKGGNRPIILSHNKLPNLIEDDEFGNIGEPAWAIFMEDGEQSLSVKVRKAFCPEKVAQGNPCLEYIRHIVFPWFGHCEVPGKEEKSGGSRTFHKVEELISDFESGALHSAEVKRALEEALKKIMKTLGAHFAGNSKAKHLAKAMCEYMI</sequence>
<dbReference type="Gramene" id="TraesRN7D0100191700.1">
    <property type="protein sequence ID" value="TraesRN7D0100191700.1"/>
    <property type="gene ID" value="TraesRN7D0100191700"/>
</dbReference>
<dbReference type="OrthoDB" id="197206at2759"/>
<keyword evidence="13" id="KW-1185">Reference proteome</keyword>
<keyword evidence="7 11" id="KW-0648">Protein biosynthesis</keyword>
<dbReference type="AlphaFoldDB" id="A0A3B6T936"/>
<dbReference type="GO" id="GO:0005737">
    <property type="term" value="C:cytoplasm"/>
    <property type="evidence" value="ECO:0000318"/>
    <property type="project" value="GO_Central"/>
</dbReference>
<keyword evidence="6 11" id="KW-0067">ATP-binding</keyword>
<dbReference type="Gramene" id="TraesCLE_scaffold_160349_01G000100.1">
    <property type="protein sequence ID" value="TraesCLE_scaffold_160349_01G000100.1"/>
    <property type="gene ID" value="TraesCLE_scaffold_160349_01G000100"/>
</dbReference>
<dbReference type="GO" id="GO:0006437">
    <property type="term" value="P:tyrosyl-tRNA aminoacylation"/>
    <property type="evidence" value="ECO:0000318"/>
    <property type="project" value="GO_Central"/>
</dbReference>
<evidence type="ECO:0000256" key="11">
    <source>
        <dbReference type="RuleBase" id="RU363036"/>
    </source>
</evidence>
<dbReference type="Gramene" id="TraesCS7D03G0186600.1">
    <property type="protein sequence ID" value="TraesCS7D03G0186600.1.CDS1"/>
    <property type="gene ID" value="TraesCS7D03G0186600"/>
</dbReference>
<organism evidence="12">
    <name type="scientific">Triticum aestivum</name>
    <name type="common">Wheat</name>
    <dbReference type="NCBI Taxonomy" id="4565"/>
    <lineage>
        <taxon>Eukaryota</taxon>
        <taxon>Viridiplantae</taxon>
        <taxon>Streptophyta</taxon>
        <taxon>Embryophyta</taxon>
        <taxon>Tracheophyta</taxon>
        <taxon>Spermatophyta</taxon>
        <taxon>Magnoliopsida</taxon>
        <taxon>Liliopsida</taxon>
        <taxon>Poales</taxon>
        <taxon>Poaceae</taxon>
        <taxon>BOP clade</taxon>
        <taxon>Pooideae</taxon>
        <taxon>Triticodae</taxon>
        <taxon>Triticeae</taxon>
        <taxon>Triticinae</taxon>
        <taxon>Triticum</taxon>
    </lineage>
</organism>
<keyword evidence="8 11" id="KW-0030">Aminoacyl-tRNA synthetase</keyword>
<dbReference type="EC" id="6.1.1.1" evidence="3"/>
<dbReference type="PANTHER" id="PTHR46264:SF4">
    <property type="entry name" value="TYROSINE--TRNA LIGASE, CYTOPLASMIC"/>
    <property type="match status" value="1"/>
</dbReference>
<evidence type="ECO:0000256" key="9">
    <source>
        <dbReference type="ARBA" id="ARBA00033323"/>
    </source>
</evidence>
<dbReference type="Gramene" id="TraesROB_scaffold_100859_01G000100.1">
    <property type="protein sequence ID" value="TraesROB_scaffold_100859_01G000100.1"/>
    <property type="gene ID" value="TraesROB_scaffold_100859_01G000100"/>
</dbReference>
<dbReference type="SUPFAM" id="SSF52374">
    <property type="entry name" value="Nucleotidylyl transferase"/>
    <property type="match status" value="1"/>
</dbReference>
<dbReference type="Gramene" id="TraesMAC7D03G04290900.1">
    <property type="protein sequence ID" value="TraesMAC7D03G04290900.1.CDS1"/>
    <property type="gene ID" value="TraesMAC7D03G04290900"/>
</dbReference>
<evidence type="ECO:0000256" key="10">
    <source>
        <dbReference type="ARBA" id="ARBA00048248"/>
    </source>
</evidence>
<comment type="similarity">
    <text evidence="2 11">Belongs to the class-I aminoacyl-tRNA synthetase family.</text>
</comment>
<dbReference type="Pfam" id="PF00579">
    <property type="entry name" value="tRNA-synt_1b"/>
    <property type="match status" value="1"/>
</dbReference>
<dbReference type="Gramene" id="TraesCAD_scaffold_037207_01G000100.1">
    <property type="protein sequence ID" value="TraesCAD_scaffold_037207_01G000100.1"/>
    <property type="gene ID" value="TraesCAD_scaffold_037207_01G000100"/>
</dbReference>
<dbReference type="OMA" id="SDEINHR"/>
<dbReference type="InterPro" id="IPR014729">
    <property type="entry name" value="Rossmann-like_a/b/a_fold"/>
</dbReference>
<evidence type="ECO:0000256" key="3">
    <source>
        <dbReference type="ARBA" id="ARBA00013160"/>
    </source>
</evidence>
<evidence type="ECO:0000256" key="5">
    <source>
        <dbReference type="ARBA" id="ARBA00022741"/>
    </source>
</evidence>
<dbReference type="FunFam" id="3.40.50.620:FF:000085">
    <property type="entry name" value="Tyrosine--tRNA ligase 1 cytoplasmic"/>
    <property type="match status" value="1"/>
</dbReference>